<gene>
    <name evidence="1" type="ORF">GXP67_34690</name>
</gene>
<sequence length="120" mass="13717">MILREQRSTLLEEVFRTDNGCVYQSDAENCFYIDFGGRAIKFSIGCFFRLKYLVDKINLPDMAANPERSSDVEIISPCACEHCYVLTLAEIVSLKELLAGAKVMLQLNSILKERLYRLVK</sequence>
<dbReference type="EMBL" id="CP048222">
    <property type="protein sequence ID" value="QHT71444.1"/>
    <property type="molecule type" value="Genomic_DNA"/>
</dbReference>
<protein>
    <submittedName>
        <fullName evidence="1">Uncharacterized protein</fullName>
    </submittedName>
</protein>
<dbReference type="Proteomes" id="UP000480178">
    <property type="component" value="Chromosome"/>
</dbReference>
<dbReference type="KEGG" id="rhoz:GXP67_34690"/>
<proteinExistence type="predicted"/>
<accession>A0A6C0GUE6</accession>
<evidence type="ECO:0000313" key="1">
    <source>
        <dbReference type="EMBL" id="QHT71444.1"/>
    </source>
</evidence>
<organism evidence="1 2">
    <name type="scientific">Rhodocytophaga rosea</name>
    <dbReference type="NCBI Taxonomy" id="2704465"/>
    <lineage>
        <taxon>Bacteria</taxon>
        <taxon>Pseudomonadati</taxon>
        <taxon>Bacteroidota</taxon>
        <taxon>Cytophagia</taxon>
        <taxon>Cytophagales</taxon>
        <taxon>Rhodocytophagaceae</taxon>
        <taxon>Rhodocytophaga</taxon>
    </lineage>
</organism>
<keyword evidence="2" id="KW-1185">Reference proteome</keyword>
<evidence type="ECO:0000313" key="2">
    <source>
        <dbReference type="Proteomes" id="UP000480178"/>
    </source>
</evidence>
<reference evidence="1 2" key="1">
    <citation type="submission" date="2020-01" db="EMBL/GenBank/DDBJ databases">
        <authorList>
            <person name="Kim M.K."/>
        </authorList>
    </citation>
    <scope>NUCLEOTIDE SEQUENCE [LARGE SCALE GENOMIC DNA]</scope>
    <source>
        <strain evidence="1 2">172606-1</strain>
    </source>
</reference>
<name>A0A6C0GUE6_9BACT</name>
<dbReference type="AlphaFoldDB" id="A0A6C0GUE6"/>
<dbReference type="RefSeq" id="WP_162447383.1">
    <property type="nucleotide sequence ID" value="NZ_CP048222.1"/>
</dbReference>